<feature type="domain" description="DUF5117" evidence="2">
    <location>
        <begin position="107"/>
        <end position="263"/>
    </location>
</feature>
<keyword evidence="5" id="KW-1185">Reference proteome</keyword>
<feature type="chain" id="PRO_5016861323" evidence="1">
    <location>
        <begin position="28"/>
        <end position="263"/>
    </location>
</feature>
<accession>A0A372NLN9</accession>
<proteinExistence type="predicted"/>
<dbReference type="Pfam" id="PF17162">
    <property type="entry name" value="DUF5118"/>
    <property type="match status" value="1"/>
</dbReference>
<sequence>MIKLNKCYLKLTAIFFSLMLISSHANAQFFKRLFGKNKQPTEQAAKPKAKTYESVINKTFSSYNGLFTVHKNKDTVYFEIPDSILNRDIMMINRLSQSSYGTKAYAGEELDDKTIQFTTGPDSTLRIIYNLVASEADSSSNVYRSVERSNRNPVAYVFPIVILGKHGSSYVIDVTKLFTATSFLNAINPQSTAAKTIDEPKDFKIAYIHAYPSNVEIGVDQNVNVKGTPDISQGSIQTNASFIMLPRVAMQRRYADDRIGYFT</sequence>
<feature type="non-terminal residue" evidence="4">
    <location>
        <position position="263"/>
    </location>
</feature>
<feature type="domain" description="DUF5118" evidence="3">
    <location>
        <begin position="50"/>
        <end position="97"/>
    </location>
</feature>
<dbReference type="Pfam" id="PF17148">
    <property type="entry name" value="DUF5117"/>
    <property type="match status" value="1"/>
</dbReference>
<comment type="caution">
    <text evidence="4">The sequence shown here is derived from an EMBL/GenBank/DDBJ whole genome shotgun (WGS) entry which is preliminary data.</text>
</comment>
<dbReference type="EMBL" id="QWDC01000015">
    <property type="protein sequence ID" value="RFZ89871.1"/>
    <property type="molecule type" value="Genomic_DNA"/>
</dbReference>
<keyword evidence="1" id="KW-0732">Signal</keyword>
<dbReference type="AlphaFoldDB" id="A0A372NLN9"/>
<evidence type="ECO:0000313" key="5">
    <source>
        <dbReference type="Proteomes" id="UP000264217"/>
    </source>
</evidence>
<dbReference type="PANTHER" id="PTHR38478">
    <property type="entry name" value="PEPTIDASE M1A AND M12B"/>
    <property type="match status" value="1"/>
</dbReference>
<evidence type="ECO:0000259" key="2">
    <source>
        <dbReference type="Pfam" id="PF17148"/>
    </source>
</evidence>
<dbReference type="PANTHER" id="PTHR38478:SF1">
    <property type="entry name" value="ZINC DEPENDENT METALLOPROTEASE DOMAIN LIPOPROTEIN"/>
    <property type="match status" value="1"/>
</dbReference>
<evidence type="ECO:0000313" key="4">
    <source>
        <dbReference type="EMBL" id="RFZ89871.1"/>
    </source>
</evidence>
<dbReference type="InterPro" id="IPR033413">
    <property type="entry name" value="DUF5117"/>
</dbReference>
<evidence type="ECO:0000256" key="1">
    <source>
        <dbReference type="SAM" id="SignalP"/>
    </source>
</evidence>
<feature type="signal peptide" evidence="1">
    <location>
        <begin position="1"/>
        <end position="27"/>
    </location>
</feature>
<dbReference type="Proteomes" id="UP000264217">
    <property type="component" value="Unassembled WGS sequence"/>
</dbReference>
<name>A0A372NLN9_9SPHI</name>
<dbReference type="InterPro" id="IPR033428">
    <property type="entry name" value="DUF5118"/>
</dbReference>
<reference evidence="4 5" key="1">
    <citation type="submission" date="2018-08" db="EMBL/GenBank/DDBJ databases">
        <title>Mucilaginibacter sp. MYSH2.</title>
        <authorList>
            <person name="Seo T."/>
        </authorList>
    </citation>
    <scope>NUCLEOTIDE SEQUENCE [LARGE SCALE GENOMIC DNA]</scope>
    <source>
        <strain evidence="4 5">MYSH2</strain>
    </source>
</reference>
<gene>
    <name evidence="4" type="ORF">D0C36_24350</name>
</gene>
<evidence type="ECO:0000259" key="3">
    <source>
        <dbReference type="Pfam" id="PF17162"/>
    </source>
</evidence>
<protein>
    <submittedName>
        <fullName evidence="4">DUF5117 domain-containing protein</fullName>
    </submittedName>
</protein>
<organism evidence="4 5">
    <name type="scientific">Mucilaginibacter conchicola</name>
    <dbReference type="NCBI Taxonomy" id="2303333"/>
    <lineage>
        <taxon>Bacteria</taxon>
        <taxon>Pseudomonadati</taxon>
        <taxon>Bacteroidota</taxon>
        <taxon>Sphingobacteriia</taxon>
        <taxon>Sphingobacteriales</taxon>
        <taxon>Sphingobacteriaceae</taxon>
        <taxon>Mucilaginibacter</taxon>
    </lineage>
</organism>